<protein>
    <submittedName>
        <fullName evidence="9">ABC transporter permease</fullName>
    </submittedName>
</protein>
<dbReference type="PROSITE" id="PS51257">
    <property type="entry name" value="PROKAR_LIPOPROTEIN"/>
    <property type="match status" value="1"/>
</dbReference>
<evidence type="ECO:0000256" key="6">
    <source>
        <dbReference type="SAM" id="Phobius"/>
    </source>
</evidence>
<dbReference type="Proteomes" id="UP001597469">
    <property type="component" value="Unassembled WGS sequence"/>
</dbReference>
<sequence>MIRNYVTTALRALKRNWNYTFINVIGLTFGLACCLLVFMAIRHELSYDRHNANADRTYRLVAHYQNGTSDGFDTGIPLPALAALRIDFPDLKHDLTLIHEIGDVVIRTGGSAANKFKEGRGLVAFVEPEYFRLFDYGWKSGNALSALQNPNTVVLSERMAKKYFGNTDPIGKIVRLENRQDFTVTGVVQNPPATSSVPFEVLLSFASLKQYGAFTDWDDWQSTYSGAQLYLTLPKASASQATVAAQMEQKLAGFAKKHLRPEDAKNLRYELQPLTDIHFHTRTGNYANRSISKETIWAMGLIGLFILITACVNFINLATAQAIRRAKEVGVRKVLGSSRGQLARQFLGETGLLTAIAIVLALGVAYAALPNVAELLDIQADALTLVDPVVIGFLVALGFFTTILAGFYPSLVLSGYQPVLALKGRLRVAGSKYLTLRRSLIVVQFAISQMLIIGTIIAYSQMQHFRSADLGFNKEAVVTIPIPERKPGQLENLRAKLAGLPSIQSLSYGISAPSSNGNWTASFRFENADKNEDYGVVMRPADTSYVRTYGLILVAGRMFVPADTMREFVVNESLAKRLGFAQPQQILGKMIALGGPNSVKKPIVGVVKDFNTFSLHRKTAPCLMSTKLDTYNTLGIKLASQQGSPEAISALLSTVQKAWEATFPDFVFQYEFLDKTLDDFYKNEERLFGLFRLLAGIAIFIGCLGLYGVVAFMVESRTKEVGIRKALGASTTHIFGIFSNEFIKLVGIALVIASPIAWYVMSEWLKDFEYKISIEWWMFALAGLVAVIIALITVSFQSIRAALMDPVKSLRTE</sequence>
<evidence type="ECO:0000256" key="1">
    <source>
        <dbReference type="ARBA" id="ARBA00004651"/>
    </source>
</evidence>
<evidence type="ECO:0000259" key="8">
    <source>
        <dbReference type="Pfam" id="PF12704"/>
    </source>
</evidence>
<keyword evidence="2" id="KW-1003">Cell membrane</keyword>
<feature type="transmembrane region" description="Helical" evidence="6">
    <location>
        <begin position="346"/>
        <end position="369"/>
    </location>
</feature>
<keyword evidence="10" id="KW-1185">Reference proteome</keyword>
<evidence type="ECO:0000256" key="5">
    <source>
        <dbReference type="ARBA" id="ARBA00023136"/>
    </source>
</evidence>
<proteinExistence type="predicted"/>
<feature type="transmembrane region" description="Helical" evidence="6">
    <location>
        <begin position="21"/>
        <end position="41"/>
    </location>
</feature>
<keyword evidence="4 6" id="KW-1133">Transmembrane helix</keyword>
<dbReference type="PANTHER" id="PTHR30572">
    <property type="entry name" value="MEMBRANE COMPONENT OF TRANSPORTER-RELATED"/>
    <property type="match status" value="1"/>
</dbReference>
<feature type="domain" description="ABC3 transporter permease C-terminal" evidence="7">
    <location>
        <begin position="301"/>
        <end position="417"/>
    </location>
</feature>
<feature type="transmembrane region" description="Helical" evidence="6">
    <location>
        <begin position="389"/>
        <end position="419"/>
    </location>
</feature>
<dbReference type="Pfam" id="PF12704">
    <property type="entry name" value="MacB_PCD"/>
    <property type="match status" value="1"/>
</dbReference>
<reference evidence="10" key="1">
    <citation type="journal article" date="2019" name="Int. J. Syst. Evol. Microbiol.">
        <title>The Global Catalogue of Microorganisms (GCM) 10K type strain sequencing project: providing services to taxonomists for standard genome sequencing and annotation.</title>
        <authorList>
            <consortium name="The Broad Institute Genomics Platform"/>
            <consortium name="The Broad Institute Genome Sequencing Center for Infectious Disease"/>
            <person name="Wu L."/>
            <person name="Ma J."/>
        </authorList>
    </citation>
    <scope>NUCLEOTIDE SEQUENCE [LARGE SCALE GENOMIC DNA]</scope>
    <source>
        <strain evidence="10">KCTC 42805</strain>
    </source>
</reference>
<dbReference type="Pfam" id="PF02687">
    <property type="entry name" value="FtsX"/>
    <property type="match status" value="2"/>
</dbReference>
<feature type="transmembrane region" description="Helical" evidence="6">
    <location>
        <begin position="690"/>
        <end position="714"/>
    </location>
</feature>
<feature type="transmembrane region" description="Helical" evidence="6">
    <location>
        <begin position="296"/>
        <end position="318"/>
    </location>
</feature>
<comment type="caution">
    <text evidence="9">The sequence shown here is derived from an EMBL/GenBank/DDBJ whole genome shotgun (WGS) entry which is preliminary data.</text>
</comment>
<dbReference type="RefSeq" id="WP_381522235.1">
    <property type="nucleotide sequence ID" value="NZ_JBHULN010000005.1"/>
</dbReference>
<evidence type="ECO:0000313" key="9">
    <source>
        <dbReference type="EMBL" id="MFD2571041.1"/>
    </source>
</evidence>
<dbReference type="InterPro" id="IPR003838">
    <property type="entry name" value="ABC3_permease_C"/>
</dbReference>
<evidence type="ECO:0000256" key="4">
    <source>
        <dbReference type="ARBA" id="ARBA00022989"/>
    </source>
</evidence>
<feature type="transmembrane region" description="Helical" evidence="6">
    <location>
        <begin position="440"/>
        <end position="459"/>
    </location>
</feature>
<dbReference type="EMBL" id="JBHULN010000005">
    <property type="protein sequence ID" value="MFD2571041.1"/>
    <property type="molecule type" value="Genomic_DNA"/>
</dbReference>
<gene>
    <name evidence="9" type="ORF">ACFSUS_10380</name>
</gene>
<feature type="domain" description="ABC3 transporter permease C-terminal" evidence="7">
    <location>
        <begin position="693"/>
        <end position="802"/>
    </location>
</feature>
<keyword evidence="5 6" id="KW-0472">Membrane</keyword>
<comment type="subcellular location">
    <subcellularLocation>
        <location evidence="1">Cell membrane</location>
        <topology evidence="1">Multi-pass membrane protein</topology>
    </subcellularLocation>
</comment>
<dbReference type="PANTHER" id="PTHR30572:SF18">
    <property type="entry name" value="ABC-TYPE MACROLIDE FAMILY EXPORT SYSTEM PERMEASE COMPONENT 2"/>
    <property type="match status" value="1"/>
</dbReference>
<feature type="transmembrane region" description="Helical" evidence="6">
    <location>
        <begin position="742"/>
        <end position="761"/>
    </location>
</feature>
<evidence type="ECO:0000259" key="7">
    <source>
        <dbReference type="Pfam" id="PF02687"/>
    </source>
</evidence>
<evidence type="ECO:0000256" key="2">
    <source>
        <dbReference type="ARBA" id="ARBA00022475"/>
    </source>
</evidence>
<keyword evidence="3 6" id="KW-0812">Transmembrane</keyword>
<evidence type="ECO:0000313" key="10">
    <source>
        <dbReference type="Proteomes" id="UP001597469"/>
    </source>
</evidence>
<accession>A0ABW5M4K2</accession>
<dbReference type="InterPro" id="IPR025857">
    <property type="entry name" value="MacB_PCD"/>
</dbReference>
<name>A0ABW5M4K2_9BACT</name>
<dbReference type="InterPro" id="IPR050250">
    <property type="entry name" value="Macrolide_Exporter_MacB"/>
</dbReference>
<evidence type="ECO:0000256" key="3">
    <source>
        <dbReference type="ARBA" id="ARBA00022692"/>
    </source>
</evidence>
<organism evidence="9 10">
    <name type="scientific">Spirosoma soli</name>
    <dbReference type="NCBI Taxonomy" id="1770529"/>
    <lineage>
        <taxon>Bacteria</taxon>
        <taxon>Pseudomonadati</taxon>
        <taxon>Bacteroidota</taxon>
        <taxon>Cytophagia</taxon>
        <taxon>Cytophagales</taxon>
        <taxon>Cytophagaceae</taxon>
        <taxon>Spirosoma</taxon>
    </lineage>
</organism>
<feature type="domain" description="MacB-like periplasmic core" evidence="8">
    <location>
        <begin position="20"/>
        <end position="249"/>
    </location>
</feature>
<feature type="transmembrane region" description="Helical" evidence="6">
    <location>
        <begin position="776"/>
        <end position="796"/>
    </location>
</feature>